<accession>A0A6G8AVN8</accession>
<dbReference type="Gene3D" id="3.40.630.30">
    <property type="match status" value="1"/>
</dbReference>
<keyword evidence="1 4" id="KW-0808">Transferase</keyword>
<dbReference type="InterPro" id="IPR016181">
    <property type="entry name" value="Acyl_CoA_acyltransferase"/>
</dbReference>
<keyword evidence="5" id="KW-1185">Reference proteome</keyword>
<dbReference type="RefSeq" id="WP_166035186.1">
    <property type="nucleotide sequence ID" value="NZ_CP049887.1"/>
</dbReference>
<dbReference type="PANTHER" id="PTHR42919">
    <property type="entry name" value="N-ALPHA-ACETYLTRANSFERASE"/>
    <property type="match status" value="1"/>
</dbReference>
<evidence type="ECO:0000256" key="1">
    <source>
        <dbReference type="ARBA" id="ARBA00022679"/>
    </source>
</evidence>
<evidence type="ECO:0000313" key="5">
    <source>
        <dbReference type="Proteomes" id="UP000501747"/>
    </source>
</evidence>
<dbReference type="Pfam" id="PF00583">
    <property type="entry name" value="Acetyltransf_1"/>
    <property type="match status" value="1"/>
</dbReference>
<dbReference type="EMBL" id="CP049887">
    <property type="protein sequence ID" value="QIL49057.1"/>
    <property type="molecule type" value="Genomic_DNA"/>
</dbReference>
<protein>
    <submittedName>
        <fullName evidence="4">GNAT family N-acetyltransferase</fullName>
    </submittedName>
</protein>
<organism evidence="4 5">
    <name type="scientific">Vagococcus hydrophili</name>
    <dbReference type="NCBI Taxonomy" id="2714947"/>
    <lineage>
        <taxon>Bacteria</taxon>
        <taxon>Bacillati</taxon>
        <taxon>Bacillota</taxon>
        <taxon>Bacilli</taxon>
        <taxon>Lactobacillales</taxon>
        <taxon>Enterococcaceae</taxon>
        <taxon>Vagococcus</taxon>
    </lineage>
</organism>
<dbReference type="CDD" id="cd04301">
    <property type="entry name" value="NAT_SF"/>
    <property type="match status" value="1"/>
</dbReference>
<dbReference type="InterPro" id="IPR051556">
    <property type="entry name" value="N-term/lysine_N-AcTrnsfr"/>
</dbReference>
<dbReference type="AlphaFoldDB" id="A0A6G8AVN8"/>
<proteinExistence type="predicted"/>
<dbReference type="InterPro" id="IPR000182">
    <property type="entry name" value="GNAT_dom"/>
</dbReference>
<dbReference type="SUPFAM" id="SSF55729">
    <property type="entry name" value="Acyl-CoA N-acyltransferases (Nat)"/>
    <property type="match status" value="1"/>
</dbReference>
<name>A0A6G8AVN8_9ENTE</name>
<dbReference type="KEGG" id="vhy:G7082_11455"/>
<feature type="domain" description="N-acetyltransferase" evidence="3">
    <location>
        <begin position="3"/>
        <end position="198"/>
    </location>
</feature>
<dbReference type="Proteomes" id="UP000501747">
    <property type="component" value="Chromosome"/>
</dbReference>
<keyword evidence="2" id="KW-0012">Acyltransferase</keyword>
<dbReference type="GO" id="GO:0016747">
    <property type="term" value="F:acyltransferase activity, transferring groups other than amino-acyl groups"/>
    <property type="evidence" value="ECO:0007669"/>
    <property type="project" value="InterPro"/>
</dbReference>
<gene>
    <name evidence="4" type="ORF">G7082_11455</name>
</gene>
<evidence type="ECO:0000259" key="3">
    <source>
        <dbReference type="PROSITE" id="PS51186"/>
    </source>
</evidence>
<sequence>MDITVTYDNQKNGENIKALVLESFHNKFKQSHFTNTEIIQLSSKFWQLPNKESSNIQYIAETEHHIAGSLLLKRNNESDTTMKEFVSLFFKYSPLKILKLLTIFSILEHHVEQNEVYIDYVVVDQTFRGQGIGHQLINQAKNTVHEHEYLSLYVAESNIGAIKLYRNLGFKIVSAKNSFFRKLFLNETGWYYMTWRPDN</sequence>
<dbReference type="PANTHER" id="PTHR42919:SF8">
    <property type="entry name" value="N-ALPHA-ACETYLTRANSFERASE 50"/>
    <property type="match status" value="1"/>
</dbReference>
<evidence type="ECO:0000256" key="2">
    <source>
        <dbReference type="ARBA" id="ARBA00023315"/>
    </source>
</evidence>
<evidence type="ECO:0000313" key="4">
    <source>
        <dbReference type="EMBL" id="QIL49057.1"/>
    </source>
</evidence>
<reference evidence="4 5" key="1">
    <citation type="submission" date="2020-03" db="EMBL/GenBank/DDBJ databases">
        <title>Vagococcus sp. nov., isolated from beetles.</title>
        <authorList>
            <person name="Hyun D.-W."/>
            <person name="Bae J.-W."/>
        </authorList>
    </citation>
    <scope>NUCLEOTIDE SEQUENCE [LARGE SCALE GENOMIC DNA]</scope>
    <source>
        <strain evidence="4 5">HDW17B</strain>
    </source>
</reference>
<dbReference type="PROSITE" id="PS51186">
    <property type="entry name" value="GNAT"/>
    <property type="match status" value="1"/>
</dbReference>